<evidence type="ECO:0000256" key="5">
    <source>
        <dbReference type="ARBA" id="ARBA00022825"/>
    </source>
</evidence>
<dbReference type="InterPro" id="IPR043504">
    <property type="entry name" value="Peptidase_S1_PA_chymotrypsin"/>
</dbReference>
<dbReference type="Pfam" id="PF02983">
    <property type="entry name" value="Pro_Al_protease"/>
    <property type="match status" value="1"/>
</dbReference>
<organism evidence="10 11">
    <name type="scientific">Actinomadura fulvescens</name>
    <dbReference type="NCBI Taxonomy" id="46160"/>
    <lineage>
        <taxon>Bacteria</taxon>
        <taxon>Bacillati</taxon>
        <taxon>Actinomycetota</taxon>
        <taxon>Actinomycetes</taxon>
        <taxon>Streptosporangiales</taxon>
        <taxon>Thermomonosporaceae</taxon>
        <taxon>Actinomadura</taxon>
    </lineage>
</organism>
<evidence type="ECO:0000256" key="4">
    <source>
        <dbReference type="ARBA" id="ARBA00022801"/>
    </source>
</evidence>
<sequence>MRPIRPVTVVSLAAATAAAMLTAVPAAQAAPPSPSPAPDASTLATSLAKKLGARSAGSYLDGGKLVVTVADADAARQVRAAGAVPKTVLRSGAALKKVTDAIDRAVRVSGTAWAVDSTSNQVVLSYDDSVTGARLAKVRAAAARHGSAVRLEHVPGTFNLTISGGQAIYTGGSRCSLGFNVRNSAGTTFFLTAGHCTNIGATWSASGGTVLGTRTGSSFPGNDYGIVRYTNTTIAKGGDVYLYPGTQDITTARNAVVNESVRRSGSTTQVRSGRVTALNQTVRYPQGTVTGMIRTTVCAQPGDSGGSLFAGSAALGLTSGGSGNCSTGGTTFFQPVTEPLSVYGVSVY</sequence>
<keyword evidence="4" id="KW-0378">Hydrolase</keyword>
<keyword evidence="7" id="KW-1015">Disulfide bond</keyword>
<keyword evidence="11" id="KW-1185">Reference proteome</keyword>
<dbReference type="RefSeq" id="WP_344538828.1">
    <property type="nucleotide sequence ID" value="NZ_BAAATD010000001.1"/>
</dbReference>
<evidence type="ECO:0000256" key="6">
    <source>
        <dbReference type="ARBA" id="ARBA00023145"/>
    </source>
</evidence>
<evidence type="ECO:0000256" key="1">
    <source>
        <dbReference type="ARBA" id="ARBA00007664"/>
    </source>
</evidence>
<dbReference type="Gene3D" id="2.40.10.10">
    <property type="entry name" value="Trypsin-like serine proteases"/>
    <property type="match status" value="2"/>
</dbReference>
<dbReference type="PIRSF" id="PIRSF001134">
    <property type="entry name" value="Streptogrisin"/>
    <property type="match status" value="1"/>
</dbReference>
<keyword evidence="2" id="KW-0645">Protease</keyword>
<feature type="signal peptide" evidence="8">
    <location>
        <begin position="1"/>
        <end position="29"/>
    </location>
</feature>
<evidence type="ECO:0000259" key="9">
    <source>
        <dbReference type="Pfam" id="PF02983"/>
    </source>
</evidence>
<evidence type="ECO:0000256" key="3">
    <source>
        <dbReference type="ARBA" id="ARBA00022729"/>
    </source>
</evidence>
<reference evidence="10 11" key="1">
    <citation type="journal article" date="2019" name="Int. J. Syst. Evol. Microbiol.">
        <title>The Global Catalogue of Microorganisms (GCM) 10K type strain sequencing project: providing services to taxonomists for standard genome sequencing and annotation.</title>
        <authorList>
            <consortium name="The Broad Institute Genomics Platform"/>
            <consortium name="The Broad Institute Genome Sequencing Center for Infectious Disease"/>
            <person name="Wu L."/>
            <person name="Ma J."/>
        </authorList>
    </citation>
    <scope>NUCLEOTIDE SEQUENCE [LARGE SCALE GENOMIC DNA]</scope>
    <source>
        <strain evidence="10 11">JCM 6833</strain>
    </source>
</reference>
<dbReference type="PRINTS" id="PR00861">
    <property type="entry name" value="ALYTICPTASE"/>
</dbReference>
<name>A0ABN3PBE3_9ACTN</name>
<dbReference type="PROSITE" id="PS00134">
    <property type="entry name" value="TRYPSIN_HIS"/>
    <property type="match status" value="1"/>
</dbReference>
<protein>
    <submittedName>
        <fullName evidence="10">S1 family peptidase</fullName>
    </submittedName>
</protein>
<comment type="caution">
    <text evidence="10">The sequence shown here is derived from an EMBL/GenBank/DDBJ whole genome shotgun (WGS) entry which is preliminary data.</text>
</comment>
<dbReference type="Gene3D" id="3.30.300.50">
    <property type="match status" value="1"/>
</dbReference>
<dbReference type="InterPro" id="IPR004236">
    <property type="entry name" value="Pept_S1_alpha_lytic"/>
</dbReference>
<gene>
    <name evidence="10" type="ORF">GCM10010411_06960</name>
</gene>
<keyword evidence="6" id="KW-0865">Zymogen</keyword>
<dbReference type="InterPro" id="IPR035070">
    <property type="entry name" value="Streptogrisin_prodomain"/>
</dbReference>
<evidence type="ECO:0000256" key="2">
    <source>
        <dbReference type="ARBA" id="ARBA00022670"/>
    </source>
</evidence>
<evidence type="ECO:0000256" key="8">
    <source>
        <dbReference type="SAM" id="SignalP"/>
    </source>
</evidence>
<dbReference type="InterPro" id="IPR018114">
    <property type="entry name" value="TRYPSIN_HIS"/>
</dbReference>
<feature type="domain" description="Peptidase S1A alpha-lytic prodomain" evidence="9">
    <location>
        <begin position="90"/>
        <end position="144"/>
    </location>
</feature>
<dbReference type="InterPro" id="IPR033116">
    <property type="entry name" value="TRYPSIN_SER"/>
</dbReference>
<evidence type="ECO:0000313" key="10">
    <source>
        <dbReference type="EMBL" id="GAA2577041.1"/>
    </source>
</evidence>
<dbReference type="InterPro" id="IPR001316">
    <property type="entry name" value="Pept_S1A_streptogrisin"/>
</dbReference>
<dbReference type="PROSITE" id="PS00135">
    <property type="entry name" value="TRYPSIN_SER"/>
    <property type="match status" value="1"/>
</dbReference>
<keyword evidence="5" id="KW-0720">Serine protease</keyword>
<proteinExistence type="inferred from homology"/>
<dbReference type="EMBL" id="BAAATD010000001">
    <property type="protein sequence ID" value="GAA2577041.1"/>
    <property type="molecule type" value="Genomic_DNA"/>
</dbReference>
<evidence type="ECO:0000256" key="7">
    <source>
        <dbReference type="ARBA" id="ARBA00023157"/>
    </source>
</evidence>
<accession>A0ABN3PBE3</accession>
<dbReference type="Proteomes" id="UP001501509">
    <property type="component" value="Unassembled WGS sequence"/>
</dbReference>
<keyword evidence="3 8" id="KW-0732">Signal</keyword>
<comment type="similarity">
    <text evidence="1">Belongs to the peptidase S1 family.</text>
</comment>
<dbReference type="CDD" id="cd21112">
    <property type="entry name" value="alphaLP-like"/>
    <property type="match status" value="1"/>
</dbReference>
<feature type="chain" id="PRO_5045627704" evidence="8">
    <location>
        <begin position="30"/>
        <end position="348"/>
    </location>
</feature>
<dbReference type="SUPFAM" id="SSF50494">
    <property type="entry name" value="Trypsin-like serine proteases"/>
    <property type="match status" value="1"/>
</dbReference>
<evidence type="ECO:0000313" key="11">
    <source>
        <dbReference type="Proteomes" id="UP001501509"/>
    </source>
</evidence>
<dbReference type="InterPro" id="IPR009003">
    <property type="entry name" value="Peptidase_S1_PA"/>
</dbReference>